<protein>
    <recommendedName>
        <fullName evidence="4">Secretion system C-terminal sorting domain-containing protein</fullName>
    </recommendedName>
</protein>
<evidence type="ECO:0000256" key="1">
    <source>
        <dbReference type="SAM" id="SignalP"/>
    </source>
</evidence>
<accession>A0ABP7TVE9</accession>
<dbReference type="SUPFAM" id="SSF51126">
    <property type="entry name" value="Pectin lyase-like"/>
    <property type="match status" value="1"/>
</dbReference>
<organism evidence="2 3">
    <name type="scientific">Hymenobacter glaciei</name>
    <dbReference type="NCBI Taxonomy" id="877209"/>
    <lineage>
        <taxon>Bacteria</taxon>
        <taxon>Pseudomonadati</taxon>
        <taxon>Bacteroidota</taxon>
        <taxon>Cytophagia</taxon>
        <taxon>Cytophagales</taxon>
        <taxon>Hymenobacteraceae</taxon>
        <taxon>Hymenobacter</taxon>
    </lineage>
</organism>
<proteinExistence type="predicted"/>
<dbReference type="Proteomes" id="UP001501469">
    <property type="component" value="Unassembled WGS sequence"/>
</dbReference>
<sequence>MGGLALLLGLASQAQAAVIYTVGATVGAKYPTIGAALAAVPAILDQHYELRLLDASYLEDVLLTKTGSAANSLLIRPAAGVATVLTGTVTFGAGCAYATLSGNNGTVARALTLRQPSLTAPAVAFGGDASYNGVREATVLGSNALLTSGVVVVGDGSVAGNDYNTLTECLVGNADPALLPANLVYAASVSGVNDGFSITNCELFNFNRTGVLVAAGNGNQWNISNNSFYYNAAALPTAAQTGIDFRPGLAANDATVNGNFIGGQGAGATGGTWTNGGIQNFRGIVMSCGNSTVYTNEVMNNVVREVSLTGVGSTAFTALSVVGGRSELTANTVTNVSNTGTSGVNSLVSQATTILSSFNVSNGQLMVVESGQTVVLGDLTNAGILNHTGGDILINGNFTNSATGIFAQTLGDIEIKGNMLNSGQFNCSTGKVKLTGAGNQVVSGGLYFNLEVNGGGVKTFSDDAEVYNGVQMLSGILDTGPFRIKLDPLANLAETEASYVLGRVEVRRTPVVGVAENFGGVGLRLQPATGSLLPGVTTVTRVTGTAPTGAAGARAILRYFDITATIIMGLDAAVTMEYFVHELSGITPANLRFFKSTDGGVNWQNKGISSAGSGYAVLNNVGGFSRWTLADNTAPLPVGLTAFRAERQGRNALLSWETASEQDNRGFGLEVSTDGRTYQQIGYVAAGEGSSSSARHYRFLDAAPGKTGARYYRLRQDDRSGAAHYFAPKRLDFDAEGLALAAYPTQFTSELTVALTAPAATTATLRLLDMTGRTVWQQEQAVQPGTAPLRVTPTCAAGSYLLTATVGGQVLHQRVVKD</sequence>
<keyword evidence="3" id="KW-1185">Reference proteome</keyword>
<keyword evidence="1" id="KW-0732">Signal</keyword>
<dbReference type="InterPro" id="IPR036278">
    <property type="entry name" value="Sialidase_sf"/>
</dbReference>
<feature type="signal peptide" evidence="1">
    <location>
        <begin position="1"/>
        <end position="16"/>
    </location>
</feature>
<dbReference type="NCBIfam" id="TIGR04183">
    <property type="entry name" value="Por_Secre_tail"/>
    <property type="match status" value="1"/>
</dbReference>
<dbReference type="InterPro" id="IPR026444">
    <property type="entry name" value="Secre_tail"/>
</dbReference>
<evidence type="ECO:0000313" key="3">
    <source>
        <dbReference type="Proteomes" id="UP001501469"/>
    </source>
</evidence>
<dbReference type="EMBL" id="BAABDK010000012">
    <property type="protein sequence ID" value="GAA4031841.1"/>
    <property type="molecule type" value="Genomic_DNA"/>
</dbReference>
<comment type="caution">
    <text evidence="2">The sequence shown here is derived from an EMBL/GenBank/DDBJ whole genome shotgun (WGS) entry which is preliminary data.</text>
</comment>
<gene>
    <name evidence="2" type="ORF">GCM10022409_15120</name>
</gene>
<name>A0ABP7TVE9_9BACT</name>
<feature type="chain" id="PRO_5045512914" description="Secretion system C-terminal sorting domain-containing protein" evidence="1">
    <location>
        <begin position="17"/>
        <end position="818"/>
    </location>
</feature>
<dbReference type="SUPFAM" id="SSF50939">
    <property type="entry name" value="Sialidases"/>
    <property type="match status" value="1"/>
</dbReference>
<dbReference type="InterPro" id="IPR011050">
    <property type="entry name" value="Pectin_lyase_fold/virulence"/>
</dbReference>
<evidence type="ECO:0008006" key="4">
    <source>
        <dbReference type="Google" id="ProtNLM"/>
    </source>
</evidence>
<reference evidence="3" key="1">
    <citation type="journal article" date="2019" name="Int. J. Syst. Evol. Microbiol.">
        <title>The Global Catalogue of Microorganisms (GCM) 10K type strain sequencing project: providing services to taxonomists for standard genome sequencing and annotation.</title>
        <authorList>
            <consortium name="The Broad Institute Genomics Platform"/>
            <consortium name="The Broad Institute Genome Sequencing Center for Infectious Disease"/>
            <person name="Wu L."/>
            <person name="Ma J."/>
        </authorList>
    </citation>
    <scope>NUCLEOTIDE SEQUENCE [LARGE SCALE GENOMIC DNA]</scope>
    <source>
        <strain evidence="3">JCM 17225</strain>
    </source>
</reference>
<evidence type="ECO:0000313" key="2">
    <source>
        <dbReference type="EMBL" id="GAA4031841.1"/>
    </source>
</evidence>